<comment type="subcellular location">
    <subcellularLocation>
        <location evidence="1">Nucleus</location>
    </subcellularLocation>
</comment>
<feature type="compositionally biased region" description="Basic and acidic residues" evidence="3">
    <location>
        <begin position="104"/>
        <end position="113"/>
    </location>
</feature>
<evidence type="ECO:0000313" key="5">
    <source>
        <dbReference type="EMBL" id="KAK6917548.1"/>
    </source>
</evidence>
<feature type="compositionally biased region" description="Basic and acidic residues" evidence="3">
    <location>
        <begin position="47"/>
        <end position="74"/>
    </location>
</feature>
<evidence type="ECO:0000256" key="1">
    <source>
        <dbReference type="ARBA" id="ARBA00004123"/>
    </source>
</evidence>
<dbReference type="InterPro" id="IPR040319">
    <property type="entry name" value="LSD1-like"/>
</dbReference>
<dbReference type="EMBL" id="JBAMMX010000023">
    <property type="protein sequence ID" value="KAK6917548.1"/>
    <property type="molecule type" value="Genomic_DNA"/>
</dbReference>
<reference evidence="5 6" key="1">
    <citation type="submission" date="2023-12" db="EMBL/GenBank/DDBJ databases">
        <title>A high-quality genome assembly for Dillenia turbinata (Dilleniales).</title>
        <authorList>
            <person name="Chanderbali A."/>
        </authorList>
    </citation>
    <scope>NUCLEOTIDE SEQUENCE [LARGE SCALE GENOMIC DNA]</scope>
    <source>
        <strain evidence="5">LSX21</strain>
        <tissue evidence="5">Leaf</tissue>
    </source>
</reference>
<evidence type="ECO:0000313" key="6">
    <source>
        <dbReference type="Proteomes" id="UP001370490"/>
    </source>
</evidence>
<feature type="domain" description="Zinc finger LSD1-type" evidence="4">
    <location>
        <begin position="215"/>
        <end position="239"/>
    </location>
</feature>
<feature type="compositionally biased region" description="Acidic residues" evidence="3">
    <location>
        <begin position="127"/>
        <end position="136"/>
    </location>
</feature>
<dbReference type="AlphaFoldDB" id="A0AAN8UXD4"/>
<evidence type="ECO:0000256" key="2">
    <source>
        <dbReference type="ARBA" id="ARBA00023242"/>
    </source>
</evidence>
<sequence>MESSEFRSIESKESEKVETPIETDTETNKIAVKNSSSEHSITAQMEMEEREKLELDLEKQQQEGVEWKEDHVVGDEDDDDDDGPPPGWESQSLILASSSSSPKLDLDFEKEQVELLGMELELGRKEDEEDNDDNDDGPPPGWESNPITYPPSPSLSPHSPSIQTPVHSSPKTPDLPSTQTIDSMEMDEKHVKDPKLDTPPVIVVFWTTEMGQLVCGSCRQLLAYPKPSKHVKCSCCQTINFVLQAHEVGQVKCGNCEVLLMYPYGAPSVRCSSCHFVTEIGEHNKRPPLSVQQEKLRSYCRKTLKTALKG</sequence>
<keyword evidence="2" id="KW-0539">Nucleus</keyword>
<keyword evidence="6" id="KW-1185">Reference proteome</keyword>
<feature type="compositionally biased region" description="Polar residues" evidence="3">
    <location>
        <begin position="162"/>
        <end position="179"/>
    </location>
</feature>
<organism evidence="5 6">
    <name type="scientific">Dillenia turbinata</name>
    <dbReference type="NCBI Taxonomy" id="194707"/>
    <lineage>
        <taxon>Eukaryota</taxon>
        <taxon>Viridiplantae</taxon>
        <taxon>Streptophyta</taxon>
        <taxon>Embryophyta</taxon>
        <taxon>Tracheophyta</taxon>
        <taxon>Spermatophyta</taxon>
        <taxon>Magnoliopsida</taxon>
        <taxon>eudicotyledons</taxon>
        <taxon>Gunneridae</taxon>
        <taxon>Pentapetalae</taxon>
        <taxon>Dilleniales</taxon>
        <taxon>Dilleniaceae</taxon>
        <taxon>Dillenia</taxon>
    </lineage>
</organism>
<accession>A0AAN8UXD4</accession>
<dbReference type="PANTHER" id="PTHR31747:SF17">
    <property type="entry name" value="PROTEIN LOL2"/>
    <property type="match status" value="1"/>
</dbReference>
<dbReference type="Pfam" id="PF06943">
    <property type="entry name" value="zf-LSD1"/>
    <property type="match status" value="2"/>
</dbReference>
<dbReference type="Proteomes" id="UP001370490">
    <property type="component" value="Unassembled WGS sequence"/>
</dbReference>
<feature type="non-terminal residue" evidence="5">
    <location>
        <position position="310"/>
    </location>
</feature>
<feature type="region of interest" description="Disordered" evidence="3">
    <location>
        <begin position="1"/>
        <end position="179"/>
    </location>
</feature>
<dbReference type="PANTHER" id="PTHR31747">
    <property type="entry name" value="PROTEIN LSD1"/>
    <property type="match status" value="1"/>
</dbReference>
<evidence type="ECO:0000259" key="4">
    <source>
        <dbReference type="Pfam" id="PF06943"/>
    </source>
</evidence>
<feature type="compositionally biased region" description="Polar residues" evidence="3">
    <location>
        <begin position="33"/>
        <end position="43"/>
    </location>
</feature>
<dbReference type="InterPro" id="IPR005735">
    <property type="entry name" value="Znf_LSD1"/>
</dbReference>
<feature type="compositionally biased region" description="Basic and acidic residues" evidence="3">
    <location>
        <begin position="1"/>
        <end position="19"/>
    </location>
</feature>
<dbReference type="NCBIfam" id="TIGR01053">
    <property type="entry name" value="LSD1"/>
    <property type="match status" value="2"/>
</dbReference>
<feature type="compositionally biased region" description="Low complexity" evidence="3">
    <location>
        <begin position="90"/>
        <end position="103"/>
    </location>
</feature>
<evidence type="ECO:0000256" key="3">
    <source>
        <dbReference type="SAM" id="MobiDB-lite"/>
    </source>
</evidence>
<proteinExistence type="predicted"/>
<gene>
    <name evidence="5" type="ORF">RJ641_018299</name>
</gene>
<dbReference type="GO" id="GO:0005634">
    <property type="term" value="C:nucleus"/>
    <property type="evidence" value="ECO:0007669"/>
    <property type="project" value="UniProtKB-SubCell"/>
</dbReference>
<comment type="caution">
    <text evidence="5">The sequence shown here is derived from an EMBL/GenBank/DDBJ whole genome shotgun (WGS) entry which is preliminary data.</text>
</comment>
<feature type="domain" description="Zinc finger LSD1-type" evidence="4">
    <location>
        <begin position="253"/>
        <end position="277"/>
    </location>
</feature>
<protein>
    <submittedName>
        <fullName evidence="5">Zinc finger, LSD1-type</fullName>
    </submittedName>
</protein>
<name>A0AAN8UXD4_9MAGN</name>